<organism evidence="1 2">
    <name type="scientific">Verticillium dahliae</name>
    <name type="common">Verticillium wilt</name>
    <dbReference type="NCBI Taxonomy" id="27337"/>
    <lineage>
        <taxon>Eukaryota</taxon>
        <taxon>Fungi</taxon>
        <taxon>Dikarya</taxon>
        <taxon>Ascomycota</taxon>
        <taxon>Pezizomycotina</taxon>
        <taxon>Sordariomycetes</taxon>
        <taxon>Hypocreomycetidae</taxon>
        <taxon>Glomerellales</taxon>
        <taxon>Plectosphaerellaceae</taxon>
        <taxon>Verticillium</taxon>
    </lineage>
</organism>
<accession>A0A444RWQ0</accession>
<dbReference type="AlphaFoldDB" id="A0A444RWQ0"/>
<comment type="caution">
    <text evidence="1">The sequence shown here is derived from an EMBL/GenBank/DDBJ whole genome shotgun (WGS) entry which is preliminary data.</text>
</comment>
<dbReference type="Proteomes" id="UP000288725">
    <property type="component" value="Chromosome 6"/>
</dbReference>
<name>A0A444RWQ0_VERDA</name>
<reference evidence="1 2" key="1">
    <citation type="submission" date="2018-12" db="EMBL/GenBank/DDBJ databases">
        <title>Genome of Verticillium dahliae isolate Getta Getta.</title>
        <authorList>
            <person name="Gardiner D.M."/>
        </authorList>
    </citation>
    <scope>NUCLEOTIDE SEQUENCE [LARGE SCALE GENOMIC DNA]</scope>
    <source>
        <strain evidence="1 2">Getta Getta</strain>
    </source>
</reference>
<proteinExistence type="predicted"/>
<sequence length="67" mass="7806">MYSYTHRCKVSEIHLSHEIPAQLQSYQSRRNLLFAQRTVSQLVITNQGPIWTTTTDAFHPSQPDKTF</sequence>
<gene>
    <name evidence="1" type="ORF">VDGE_30191</name>
</gene>
<evidence type="ECO:0000313" key="2">
    <source>
        <dbReference type="Proteomes" id="UP000288725"/>
    </source>
</evidence>
<evidence type="ECO:0000313" key="1">
    <source>
        <dbReference type="EMBL" id="RXG45601.1"/>
    </source>
</evidence>
<dbReference type="EMBL" id="RSDZ01000059">
    <property type="protein sequence ID" value="RXG45601.1"/>
    <property type="molecule type" value="Genomic_DNA"/>
</dbReference>
<protein>
    <submittedName>
        <fullName evidence="1">Uncharacterized protein</fullName>
    </submittedName>
</protein>